<evidence type="ECO:0000313" key="3">
    <source>
        <dbReference type="Proteomes" id="UP000602647"/>
    </source>
</evidence>
<comment type="caution">
    <text evidence="2">The sequence shown here is derived from an EMBL/GenBank/DDBJ whole genome shotgun (WGS) entry which is preliminary data.</text>
</comment>
<proteinExistence type="predicted"/>
<accession>A0A923SQH8</accession>
<dbReference type="Proteomes" id="UP000602647">
    <property type="component" value="Unassembled WGS sequence"/>
</dbReference>
<sequence>MKQKEQENKVFIAMNKAFVKVHLPSKNGERTYNRAILPNGTTIDGTDRGGFVFYPLYVNEAASNPNLYRMPFLKDRMVQLHRGDQMVEVTPEALRDALNARHQQYLRERTQQQEGRESVKKEEPTFDWENKSFSEYVREFTIEKLETLESGSEIMCFNDELTEKLIEYDRALGSISSNPEESMQFIARHFMEAKKTHDWLKEREELPVPDINPFDDPEQFHLAMVEKGMEELLQESEFMQSHGEERMCLDKATLKRLKQDLEPKGKGRSFEKRKETEQEMELP</sequence>
<protein>
    <submittedName>
        <fullName evidence="2">Uncharacterized protein</fullName>
    </submittedName>
</protein>
<organism evidence="2 3">
    <name type="scientific">Zhenpiania hominis</name>
    <dbReference type="NCBI Taxonomy" id="2763644"/>
    <lineage>
        <taxon>Bacteria</taxon>
        <taxon>Bacillati</taxon>
        <taxon>Bacillota</taxon>
        <taxon>Clostridia</taxon>
        <taxon>Peptostreptococcales</taxon>
        <taxon>Anaerovoracaceae</taxon>
        <taxon>Zhenpiania</taxon>
    </lineage>
</organism>
<evidence type="ECO:0000256" key="1">
    <source>
        <dbReference type="SAM" id="MobiDB-lite"/>
    </source>
</evidence>
<keyword evidence="3" id="KW-1185">Reference proteome</keyword>
<reference evidence="2" key="1">
    <citation type="submission" date="2020-08" db="EMBL/GenBank/DDBJ databases">
        <title>Genome public.</title>
        <authorList>
            <person name="Liu C."/>
            <person name="Sun Q."/>
        </authorList>
    </citation>
    <scope>NUCLEOTIDE SEQUENCE</scope>
    <source>
        <strain evidence="2">BX12</strain>
    </source>
</reference>
<name>A0A923SQH8_9FIRM</name>
<evidence type="ECO:0000313" key="2">
    <source>
        <dbReference type="EMBL" id="MBC6678269.1"/>
    </source>
</evidence>
<feature type="compositionally biased region" description="Basic and acidic residues" evidence="1">
    <location>
        <begin position="258"/>
        <end position="277"/>
    </location>
</feature>
<feature type="region of interest" description="Disordered" evidence="1">
    <location>
        <begin position="258"/>
        <end position="283"/>
    </location>
</feature>
<dbReference type="RefSeq" id="WP_187301471.1">
    <property type="nucleotide sequence ID" value="NZ_JACRYT010000001.1"/>
</dbReference>
<dbReference type="EMBL" id="JACRYT010000001">
    <property type="protein sequence ID" value="MBC6678269.1"/>
    <property type="molecule type" value="Genomic_DNA"/>
</dbReference>
<dbReference type="AlphaFoldDB" id="A0A923SQH8"/>
<gene>
    <name evidence="2" type="ORF">H9L42_00295</name>
</gene>